<evidence type="ECO:0000313" key="2">
    <source>
        <dbReference type="Proteomes" id="UP000605846"/>
    </source>
</evidence>
<comment type="caution">
    <text evidence="1">The sequence shown here is derived from an EMBL/GenBank/DDBJ whole genome shotgun (WGS) entry which is preliminary data.</text>
</comment>
<evidence type="ECO:0000313" key="1">
    <source>
        <dbReference type="EMBL" id="KAF7723158.1"/>
    </source>
</evidence>
<dbReference type="Proteomes" id="UP000605846">
    <property type="component" value="Unassembled WGS sequence"/>
</dbReference>
<organism evidence="1 2">
    <name type="scientific">Apophysomyces ossiformis</name>
    <dbReference type="NCBI Taxonomy" id="679940"/>
    <lineage>
        <taxon>Eukaryota</taxon>
        <taxon>Fungi</taxon>
        <taxon>Fungi incertae sedis</taxon>
        <taxon>Mucoromycota</taxon>
        <taxon>Mucoromycotina</taxon>
        <taxon>Mucoromycetes</taxon>
        <taxon>Mucorales</taxon>
        <taxon>Mucorineae</taxon>
        <taxon>Mucoraceae</taxon>
        <taxon>Apophysomyces</taxon>
    </lineage>
</organism>
<protein>
    <submittedName>
        <fullName evidence="1">Uncharacterized protein</fullName>
    </submittedName>
</protein>
<dbReference type="AlphaFoldDB" id="A0A8H7BKU1"/>
<proteinExistence type="predicted"/>
<accession>A0A8H7BKU1</accession>
<name>A0A8H7BKU1_9FUNG</name>
<dbReference type="EMBL" id="JABAYA010000161">
    <property type="protein sequence ID" value="KAF7723158.1"/>
    <property type="molecule type" value="Genomic_DNA"/>
</dbReference>
<dbReference type="OrthoDB" id="2283086at2759"/>
<gene>
    <name evidence="1" type="ORF">EC973_002293</name>
</gene>
<reference evidence="1" key="1">
    <citation type="submission" date="2020-01" db="EMBL/GenBank/DDBJ databases">
        <title>Genome Sequencing of Three Apophysomyces-Like Fungal Strains Confirms a Novel Fungal Genus in the Mucoromycota with divergent Burkholderia-like Endosymbiotic Bacteria.</title>
        <authorList>
            <person name="Stajich J.E."/>
            <person name="Macias A.M."/>
            <person name="Carter-House D."/>
            <person name="Lovett B."/>
            <person name="Kasson L.R."/>
            <person name="Berry K."/>
            <person name="Grigoriev I."/>
            <person name="Chang Y."/>
            <person name="Spatafora J."/>
            <person name="Kasson M.T."/>
        </authorList>
    </citation>
    <scope>NUCLEOTIDE SEQUENCE</scope>
    <source>
        <strain evidence="1">NRRL A-21654</strain>
    </source>
</reference>
<sequence>MKSIPLPDTKYSNLSIGTYEESDGNSARRKLKVDPKTMNVLITMSLLMSSAEVFLGPETPVTFGKSQIRIFYDQTKNENFLAIIKQQFKKDEPDYKCPTSISSLRQLQSGFGNRSTFSPRRATLGGFGIDVLQPATIFTIADIPSNQGYGVSDKSSSKTASCALQAAAIAVLNRCQLSSQDIKDKLSHDTSTESVLANLMSHLNCHGMSILVVLPRF</sequence>
<keyword evidence="2" id="KW-1185">Reference proteome</keyword>